<dbReference type="SUPFAM" id="SSF141322">
    <property type="entry name" value="NfeD domain-like"/>
    <property type="match status" value="1"/>
</dbReference>
<dbReference type="InterPro" id="IPR012340">
    <property type="entry name" value="NA-bd_OB-fold"/>
</dbReference>
<feature type="domain" description="NfeD-like C-terminal" evidence="6">
    <location>
        <begin position="84"/>
        <end position="139"/>
    </location>
</feature>
<comment type="subcellular location">
    <subcellularLocation>
        <location evidence="1">Membrane</location>
        <topology evidence="1">Multi-pass membrane protein</topology>
    </subcellularLocation>
</comment>
<dbReference type="RefSeq" id="WP_191749048.1">
    <property type="nucleotide sequence ID" value="NZ_JACSQZ010000011.1"/>
</dbReference>
<dbReference type="InterPro" id="IPR002810">
    <property type="entry name" value="NfeD-like_C"/>
</dbReference>
<protein>
    <submittedName>
        <fullName evidence="7">NfeD family protein</fullName>
    </submittedName>
</protein>
<evidence type="ECO:0000256" key="1">
    <source>
        <dbReference type="ARBA" id="ARBA00004141"/>
    </source>
</evidence>
<dbReference type="Proteomes" id="UP000640335">
    <property type="component" value="Unassembled WGS sequence"/>
</dbReference>
<name>A0ABR8Q1Z0_9CLOT</name>
<dbReference type="Pfam" id="PF01957">
    <property type="entry name" value="NfeD"/>
    <property type="match status" value="1"/>
</dbReference>
<reference evidence="7 8" key="1">
    <citation type="submission" date="2020-08" db="EMBL/GenBank/DDBJ databases">
        <title>A Genomic Blueprint of the Chicken Gut Microbiome.</title>
        <authorList>
            <person name="Gilroy R."/>
            <person name="Ravi A."/>
            <person name="Getino M."/>
            <person name="Pursley I."/>
            <person name="Horton D.L."/>
            <person name="Alikhan N.-F."/>
            <person name="Baker D."/>
            <person name="Gharbi K."/>
            <person name="Hall N."/>
            <person name="Watson M."/>
            <person name="Adriaenssens E.M."/>
            <person name="Foster-Nyarko E."/>
            <person name="Jarju S."/>
            <person name="Secka A."/>
            <person name="Antonio M."/>
            <person name="Oren A."/>
            <person name="Chaudhuri R."/>
            <person name="La Ragione R.M."/>
            <person name="Hildebrand F."/>
            <person name="Pallen M.J."/>
        </authorList>
    </citation>
    <scope>NUCLEOTIDE SEQUENCE [LARGE SCALE GENOMIC DNA]</scope>
    <source>
        <strain evidence="7 8">Sa3CUN1</strain>
    </source>
</reference>
<dbReference type="EMBL" id="JACSQZ010000011">
    <property type="protein sequence ID" value="MBD7914440.1"/>
    <property type="molecule type" value="Genomic_DNA"/>
</dbReference>
<evidence type="ECO:0000313" key="8">
    <source>
        <dbReference type="Proteomes" id="UP000640335"/>
    </source>
</evidence>
<evidence type="ECO:0000259" key="6">
    <source>
        <dbReference type="Pfam" id="PF01957"/>
    </source>
</evidence>
<evidence type="ECO:0000313" key="7">
    <source>
        <dbReference type="EMBL" id="MBD7914440.1"/>
    </source>
</evidence>
<keyword evidence="3 5" id="KW-1133">Transmembrane helix</keyword>
<comment type="caution">
    <text evidence="7">The sequence shown here is derived from an EMBL/GenBank/DDBJ whole genome shotgun (WGS) entry which is preliminary data.</text>
</comment>
<gene>
    <name evidence="7" type="ORF">H9660_04715</name>
</gene>
<proteinExistence type="predicted"/>
<evidence type="ECO:0000256" key="2">
    <source>
        <dbReference type="ARBA" id="ARBA00022692"/>
    </source>
</evidence>
<feature type="transmembrane region" description="Helical" evidence="5">
    <location>
        <begin position="41"/>
        <end position="68"/>
    </location>
</feature>
<accession>A0ABR8Q1Z0</accession>
<keyword evidence="4 5" id="KW-0472">Membrane</keyword>
<dbReference type="Gene3D" id="2.40.50.140">
    <property type="entry name" value="Nucleic acid-binding proteins"/>
    <property type="match status" value="1"/>
</dbReference>
<evidence type="ECO:0000256" key="3">
    <source>
        <dbReference type="ARBA" id="ARBA00022989"/>
    </source>
</evidence>
<dbReference type="PANTHER" id="PTHR33507:SF3">
    <property type="entry name" value="INNER MEMBRANE PROTEIN YBBJ"/>
    <property type="match status" value="1"/>
</dbReference>
<evidence type="ECO:0000256" key="4">
    <source>
        <dbReference type="ARBA" id="ARBA00023136"/>
    </source>
</evidence>
<keyword evidence="2 5" id="KW-0812">Transmembrane</keyword>
<organism evidence="7 8">
    <name type="scientific">Clostridium gallinarum</name>
    <dbReference type="NCBI Taxonomy" id="2762246"/>
    <lineage>
        <taxon>Bacteria</taxon>
        <taxon>Bacillati</taxon>
        <taxon>Bacillota</taxon>
        <taxon>Clostridia</taxon>
        <taxon>Eubacteriales</taxon>
        <taxon>Clostridiaceae</taxon>
        <taxon>Clostridium</taxon>
    </lineage>
</organism>
<dbReference type="PANTHER" id="PTHR33507">
    <property type="entry name" value="INNER MEMBRANE PROTEIN YBBJ"/>
    <property type="match status" value="1"/>
</dbReference>
<keyword evidence="8" id="KW-1185">Reference proteome</keyword>
<dbReference type="InterPro" id="IPR052165">
    <property type="entry name" value="Membrane_assoc_protease"/>
</dbReference>
<feature type="transmembrane region" description="Helical" evidence="5">
    <location>
        <begin position="7"/>
        <end position="29"/>
    </location>
</feature>
<sequence length="141" mass="15807">MSAIIFWIIIAGIAIAIDIATSNFLFAWFVVGAVTAMVADFIGISFGVQIIIFLVINLITIAIGYPWAKKKFKKSVKRIPLMEETYIGRIMKAEENIIDRARVKVDGVYWTVQNTGEEIKIGENFKIIGIEGIKLNIKKEV</sequence>
<evidence type="ECO:0000256" key="5">
    <source>
        <dbReference type="SAM" id="Phobius"/>
    </source>
</evidence>